<evidence type="ECO:0000313" key="3">
    <source>
        <dbReference type="EMBL" id="CAB1220024.1"/>
    </source>
</evidence>
<dbReference type="InterPro" id="IPR024572">
    <property type="entry name" value="RcnB"/>
</dbReference>
<evidence type="ECO:0000256" key="1">
    <source>
        <dbReference type="SAM" id="MobiDB-lite"/>
    </source>
</evidence>
<reference evidence="3 4" key="1">
    <citation type="submission" date="2020-02" db="EMBL/GenBank/DDBJ databases">
        <authorList>
            <person name="Chaudhuri R."/>
        </authorList>
    </citation>
    <scope>NUCLEOTIDE SEQUENCE [LARGE SCALE GENOMIC DNA]</scope>
    <source>
        <strain evidence="3">SFB21</strain>
    </source>
</reference>
<dbReference type="AlphaFoldDB" id="A0A811GE11"/>
<proteinExistence type="predicted"/>
<dbReference type="Proteomes" id="UP000489961">
    <property type="component" value="Unassembled WGS sequence"/>
</dbReference>
<dbReference type="EMBL" id="CADDTS010000042">
    <property type="protein sequence ID" value="CAB1220024.1"/>
    <property type="molecule type" value="Genomic_DNA"/>
</dbReference>
<protein>
    <recommendedName>
        <fullName evidence="5">RcnB family protein</fullName>
    </recommendedName>
</protein>
<evidence type="ECO:0000256" key="2">
    <source>
        <dbReference type="SAM" id="SignalP"/>
    </source>
</evidence>
<evidence type="ECO:0000313" key="4">
    <source>
        <dbReference type="Proteomes" id="UP000489961"/>
    </source>
</evidence>
<keyword evidence="2" id="KW-0732">Signal</keyword>
<sequence>MNTLVKAIVFSLSTALVTAPAMAAPQEHNQSHQVQNQQKGHTQSHQNTSHKNTAHKKAVNPSHDWKVGQKVPSQYHGQGYKIDHKKFKKLSKPGKNQQWIKVNADYVLTNVISHTIIKIIGG</sequence>
<organism evidence="3 4">
    <name type="scientific">Acinetobacter bouvetii</name>
    <dbReference type="NCBI Taxonomy" id="202951"/>
    <lineage>
        <taxon>Bacteria</taxon>
        <taxon>Pseudomonadati</taxon>
        <taxon>Pseudomonadota</taxon>
        <taxon>Gammaproteobacteria</taxon>
        <taxon>Moraxellales</taxon>
        <taxon>Moraxellaceae</taxon>
        <taxon>Acinetobacter</taxon>
    </lineage>
</organism>
<name>A0A811GE11_9GAMM</name>
<dbReference type="RefSeq" id="WP_174560319.1">
    <property type="nucleotide sequence ID" value="NZ_CADDTS010000042.1"/>
</dbReference>
<feature type="chain" id="PRO_5032907407" description="RcnB family protein" evidence="2">
    <location>
        <begin position="24"/>
        <end position="122"/>
    </location>
</feature>
<dbReference type="Gene3D" id="3.10.450.160">
    <property type="entry name" value="inner membrane protein cigr"/>
    <property type="match status" value="1"/>
</dbReference>
<feature type="signal peptide" evidence="2">
    <location>
        <begin position="1"/>
        <end position="23"/>
    </location>
</feature>
<dbReference type="Pfam" id="PF11776">
    <property type="entry name" value="RcnB"/>
    <property type="match status" value="1"/>
</dbReference>
<evidence type="ECO:0008006" key="5">
    <source>
        <dbReference type="Google" id="ProtNLM"/>
    </source>
</evidence>
<feature type="compositionally biased region" description="Polar residues" evidence="1">
    <location>
        <begin position="27"/>
        <end position="51"/>
    </location>
</feature>
<gene>
    <name evidence="3" type="ORF">SFB21_2497</name>
</gene>
<feature type="region of interest" description="Disordered" evidence="1">
    <location>
        <begin position="23"/>
        <end position="80"/>
    </location>
</feature>
<comment type="caution">
    <text evidence="3">The sequence shown here is derived from an EMBL/GenBank/DDBJ whole genome shotgun (WGS) entry which is preliminary data.</text>
</comment>
<accession>A0A811GE11</accession>